<reference evidence="2" key="1">
    <citation type="submission" date="2020-05" db="EMBL/GenBank/DDBJ databases">
        <authorList>
            <person name="Chiriac C."/>
            <person name="Salcher M."/>
            <person name="Ghai R."/>
            <person name="Kavagutti S V."/>
        </authorList>
    </citation>
    <scope>NUCLEOTIDE SEQUENCE</scope>
</reference>
<organism evidence="2">
    <name type="scientific">freshwater metagenome</name>
    <dbReference type="NCBI Taxonomy" id="449393"/>
    <lineage>
        <taxon>unclassified sequences</taxon>
        <taxon>metagenomes</taxon>
        <taxon>ecological metagenomes</taxon>
    </lineage>
</organism>
<keyword evidence="1" id="KW-1133">Transmembrane helix</keyword>
<dbReference type="AlphaFoldDB" id="A0A6J6FEC3"/>
<gene>
    <name evidence="2" type="ORF">UFOPK1493_03469</name>
</gene>
<dbReference type="EMBL" id="CAEZSR010000194">
    <property type="protein sequence ID" value="CAB4586647.1"/>
    <property type="molecule type" value="Genomic_DNA"/>
</dbReference>
<proteinExistence type="predicted"/>
<accession>A0A6J6FEC3</accession>
<evidence type="ECO:0000313" key="2">
    <source>
        <dbReference type="EMBL" id="CAB4586647.1"/>
    </source>
</evidence>
<protein>
    <submittedName>
        <fullName evidence="2">Unannotated protein</fullName>
    </submittedName>
</protein>
<name>A0A6J6FEC3_9ZZZZ</name>
<keyword evidence="1" id="KW-0812">Transmembrane</keyword>
<feature type="transmembrane region" description="Helical" evidence="1">
    <location>
        <begin position="34"/>
        <end position="57"/>
    </location>
</feature>
<keyword evidence="1" id="KW-0472">Membrane</keyword>
<sequence>MRRFARLLGVGAAIRVLWLLPVTQDPSWSSPALFALLGATVVTIATATMVAGTAAAAPS</sequence>
<evidence type="ECO:0000256" key="1">
    <source>
        <dbReference type="SAM" id="Phobius"/>
    </source>
</evidence>